<keyword evidence="2" id="KW-1133">Transmembrane helix</keyword>
<evidence type="ECO:0000313" key="3">
    <source>
        <dbReference type="EMBL" id="SFH63969.1"/>
    </source>
</evidence>
<evidence type="ECO:0000256" key="1">
    <source>
        <dbReference type="SAM" id="MobiDB-lite"/>
    </source>
</evidence>
<reference evidence="3 4" key="1">
    <citation type="submission" date="2016-10" db="EMBL/GenBank/DDBJ databases">
        <authorList>
            <person name="Varghese N."/>
            <person name="Submissions S."/>
        </authorList>
    </citation>
    <scope>NUCLEOTIDE SEQUENCE [LARGE SCALE GENOMIC DNA]</scope>
    <source>
        <strain evidence="3 4">CGMCC 1.6377</strain>
    </source>
</reference>
<keyword evidence="2" id="KW-0472">Membrane</keyword>
<dbReference type="RefSeq" id="WP_149784920.1">
    <property type="nucleotide sequence ID" value="NZ_BAAADP010000005.1"/>
</dbReference>
<protein>
    <submittedName>
        <fullName evidence="3">Uncharacterized protein</fullName>
    </submittedName>
</protein>
<dbReference type="OrthoDB" id="240468at2157"/>
<gene>
    <name evidence="3" type="ORF">SAMN04488066_11428</name>
</gene>
<keyword evidence="2" id="KW-0812">Transmembrane</keyword>
<evidence type="ECO:0000256" key="2">
    <source>
        <dbReference type="SAM" id="Phobius"/>
    </source>
</evidence>
<proteinExistence type="predicted"/>
<feature type="region of interest" description="Disordered" evidence="1">
    <location>
        <begin position="37"/>
        <end position="84"/>
    </location>
</feature>
<sequence>MSREIGEDGDGPLDERRRRFLGYAGLAAVGAGGVAGAWTLTRPDEPAGSDPAPSEPSGGDGERSDEERNDEEQAGGDDGESIEEVPAVVERYAPDLYFGALEKWFPTDPRAYVVDSPDGPVVDGFRALEEYSREFHETGSPPTPTAFYRVVEAADGVDAVQYWFYSVFDQFTVNFHWHDWELLQVFLDRETGDPLLLSASAHARGTPNNEFLDPDLSEGRRPGILSEVGSHSSASELNGVRPSFERLPGENWRSDVTNDLLGVAGDLAAPFAYGLPRGEGARLPFVMPELDGYPLHDHPSLSVERVDFIDERVTVNGWRGLPTPPEGIPLRQPGLVMTHPDSATRADATYALEPMASLPEAIADFVGPQLSFEFAIPGFAEDRFADHITSVGIPWEQPRYADPLADVTDPAHRRRIDGESPSGLSNRVVGRVRSLAAGSDGALDGVDDDARDALGDAVAVSRYALPVEVAVRLASEDPTATVTREGVFGYLDVEPGEHLLVVDGPGFAPVAQRFVHDGGTFHAGADGELTVIPAEDAGWIRGDGRESRGIARVRVVEDYAGVVYDGAPTEADRFAVAVHREGRYTVEVVDAEGRPGAYRVTPGSFGEGTETVLDSIETGKASLSRALRDELADLIDLARSLREGTDETADADRETDADGDVVTEDDGDAVIDRLSRARSEAETAVRLADRGDATGANERLATVVSLLREAIELLTGERRTDYDAAAVSALEPRIDVAIGRAATAIETAI</sequence>
<organism evidence="3 4">
    <name type="scientific">Halorubrum aquaticum</name>
    <dbReference type="NCBI Taxonomy" id="387340"/>
    <lineage>
        <taxon>Archaea</taxon>
        <taxon>Methanobacteriati</taxon>
        <taxon>Methanobacteriota</taxon>
        <taxon>Stenosarchaea group</taxon>
        <taxon>Halobacteria</taxon>
        <taxon>Halobacteriales</taxon>
        <taxon>Haloferacaceae</taxon>
        <taxon>Halorubrum</taxon>
    </lineage>
</organism>
<feature type="transmembrane region" description="Helical" evidence="2">
    <location>
        <begin position="20"/>
        <end position="40"/>
    </location>
</feature>
<name>A0A1I3BPX1_9EURY</name>
<evidence type="ECO:0000313" key="4">
    <source>
        <dbReference type="Proteomes" id="UP000323537"/>
    </source>
</evidence>
<dbReference type="EMBL" id="FOPZ01000014">
    <property type="protein sequence ID" value="SFH63969.1"/>
    <property type="molecule type" value="Genomic_DNA"/>
</dbReference>
<keyword evidence="4" id="KW-1185">Reference proteome</keyword>
<feature type="compositionally biased region" description="Acidic residues" evidence="1">
    <location>
        <begin position="67"/>
        <end position="83"/>
    </location>
</feature>
<dbReference type="AlphaFoldDB" id="A0A1I3BPX1"/>
<dbReference type="Proteomes" id="UP000323537">
    <property type="component" value="Unassembled WGS sequence"/>
</dbReference>
<accession>A0A1I3BPX1</accession>